<dbReference type="InterPro" id="IPR017901">
    <property type="entry name" value="C-CAP_CF_C-like"/>
</dbReference>
<dbReference type="Pfam" id="PF07986">
    <property type="entry name" value="TBCC"/>
    <property type="match status" value="1"/>
</dbReference>
<dbReference type="PROSITE" id="PS51329">
    <property type="entry name" value="C_CAP_COFACTOR_C"/>
    <property type="match status" value="1"/>
</dbReference>
<sequence length="321" mass="33968">MDESPLAFVERWTAELRSLQSAIEGKLAAASELSPRLQRLSEQLTASAVEIPNSELRRCERELKAAQDALSSQAAPKSKFSFKRSVAAPRSAIPAPPAATPPPPASSIATASKSSSIPPTPLTITSRSDSYLSSADLPASPASSAAEALALTSLSRCYVNLTSTPASSILSDRFSALYLSDIVDSVVVLPLISGGSVMVQNCQRCVLVLGGHQFRVHDSTNCLVLLAAGSSPIIERCKGLVFGSHPRSLPNPSSASTASFAVQDFDDPFATPQRPSPNWRRAKSAEEAEIEPFLRSEQDGWEQARAGALRVVDGLVDGAKQ</sequence>
<evidence type="ECO:0000256" key="1">
    <source>
        <dbReference type="ARBA" id="ARBA00008848"/>
    </source>
</evidence>
<dbReference type="GO" id="GO:0005737">
    <property type="term" value="C:cytoplasm"/>
    <property type="evidence" value="ECO:0007669"/>
    <property type="project" value="TreeGrafter"/>
</dbReference>
<protein>
    <submittedName>
        <fullName evidence="4">RHTO0S02e08460g1_1</fullName>
    </submittedName>
</protein>
<dbReference type="PANTHER" id="PTHR15139:SF0">
    <property type="entry name" value="TUBULIN-SPECIFIC CHAPERONE C"/>
    <property type="match status" value="1"/>
</dbReference>
<proteinExistence type="inferred from homology"/>
<dbReference type="OrthoDB" id="194775at2759"/>
<dbReference type="EMBL" id="LK052937">
    <property type="protein sequence ID" value="CDR36914.1"/>
    <property type="molecule type" value="Genomic_DNA"/>
</dbReference>
<comment type="similarity">
    <text evidence="1">Belongs to the TBCC family.</text>
</comment>
<dbReference type="GO" id="GO:0007023">
    <property type="term" value="P:post-chaperonin tubulin folding pathway"/>
    <property type="evidence" value="ECO:0007669"/>
    <property type="project" value="InterPro"/>
</dbReference>
<name>A0A061ANK1_RHOTO</name>
<accession>A0A061ANK1</accession>
<organism evidence="4">
    <name type="scientific">Rhodotorula toruloides</name>
    <name type="common">Yeast</name>
    <name type="synonym">Rhodosporidium toruloides</name>
    <dbReference type="NCBI Taxonomy" id="5286"/>
    <lineage>
        <taxon>Eukaryota</taxon>
        <taxon>Fungi</taxon>
        <taxon>Dikarya</taxon>
        <taxon>Basidiomycota</taxon>
        <taxon>Pucciniomycotina</taxon>
        <taxon>Microbotryomycetes</taxon>
        <taxon>Sporidiobolales</taxon>
        <taxon>Sporidiobolaceae</taxon>
        <taxon>Rhodotorula</taxon>
    </lineage>
</organism>
<dbReference type="Gene3D" id="2.160.20.70">
    <property type="match status" value="1"/>
</dbReference>
<feature type="domain" description="C-CAP/cofactor C-like" evidence="3">
    <location>
        <begin position="141"/>
        <end position="272"/>
    </location>
</feature>
<dbReference type="GO" id="GO:0007021">
    <property type="term" value="P:tubulin complex assembly"/>
    <property type="evidence" value="ECO:0007669"/>
    <property type="project" value="TreeGrafter"/>
</dbReference>
<dbReference type="InterPro" id="IPR027684">
    <property type="entry name" value="TBCC"/>
</dbReference>
<evidence type="ECO:0000313" key="4">
    <source>
        <dbReference type="EMBL" id="CDR36914.1"/>
    </source>
</evidence>
<gene>
    <name evidence="4" type="ORF">RHTO0S_02e08460g</name>
</gene>
<dbReference type="PANTHER" id="PTHR15139">
    <property type="entry name" value="TUBULIN FOLDING COFACTOR C"/>
    <property type="match status" value="1"/>
</dbReference>
<dbReference type="AlphaFoldDB" id="A0A061ANK1"/>
<dbReference type="InterPro" id="IPR012945">
    <property type="entry name" value="Tubulin-bd_cofactor_C_dom"/>
</dbReference>
<dbReference type="InterPro" id="IPR016098">
    <property type="entry name" value="CAP/MinC_C"/>
</dbReference>
<feature type="compositionally biased region" description="Pro residues" evidence="2">
    <location>
        <begin position="94"/>
        <end position="105"/>
    </location>
</feature>
<reference evidence="4" key="1">
    <citation type="journal article" date="2014" name="Genome Announc.">
        <title>Draft genome sequence of Rhodosporidium toruloides CECT1137, an oleaginous yeast of biotechnological interest.</title>
        <authorList>
            <person name="Morin N."/>
            <person name="Calcas X."/>
            <person name="Devillers H."/>
            <person name="Durrens P."/>
            <person name="Sherman D.J."/>
            <person name="Nicaud J.-M."/>
            <person name="Neuveglise C."/>
        </authorList>
    </citation>
    <scope>NUCLEOTIDE SEQUENCE</scope>
    <source>
        <strain evidence="4">CECT1137</strain>
    </source>
</reference>
<feature type="compositionally biased region" description="Low complexity" evidence="2">
    <location>
        <begin position="106"/>
        <end position="117"/>
    </location>
</feature>
<feature type="region of interest" description="Disordered" evidence="2">
    <location>
        <begin position="266"/>
        <end position="297"/>
    </location>
</feature>
<evidence type="ECO:0000259" key="3">
    <source>
        <dbReference type="PROSITE" id="PS51329"/>
    </source>
</evidence>
<feature type="region of interest" description="Disordered" evidence="2">
    <location>
        <begin position="91"/>
        <end position="120"/>
    </location>
</feature>
<evidence type="ECO:0000256" key="2">
    <source>
        <dbReference type="SAM" id="MobiDB-lite"/>
    </source>
</evidence>